<dbReference type="AlphaFoldDB" id="A0A239I6D9"/>
<evidence type="ECO:0000313" key="2">
    <source>
        <dbReference type="EMBL" id="SNS89140.1"/>
    </source>
</evidence>
<evidence type="ECO:0000313" key="3">
    <source>
        <dbReference type="Proteomes" id="UP000198339"/>
    </source>
</evidence>
<reference evidence="2 3" key="1">
    <citation type="submission" date="2017-06" db="EMBL/GenBank/DDBJ databases">
        <authorList>
            <person name="Kim H.J."/>
            <person name="Triplett B.A."/>
        </authorList>
    </citation>
    <scope>NUCLEOTIDE SEQUENCE [LARGE SCALE GENOMIC DNA]</scope>
    <source>
        <strain evidence="2 3">DS15</strain>
    </source>
</reference>
<proteinExistence type="predicted"/>
<dbReference type="EMBL" id="FZPA01000007">
    <property type="protein sequence ID" value="SNS89140.1"/>
    <property type="molecule type" value="Genomic_DNA"/>
</dbReference>
<organism evidence="2 3">
    <name type="scientific">Sphingopyxis indica</name>
    <dbReference type="NCBI Taxonomy" id="436663"/>
    <lineage>
        <taxon>Bacteria</taxon>
        <taxon>Pseudomonadati</taxon>
        <taxon>Pseudomonadota</taxon>
        <taxon>Alphaproteobacteria</taxon>
        <taxon>Sphingomonadales</taxon>
        <taxon>Sphingomonadaceae</taxon>
        <taxon>Sphingopyxis</taxon>
    </lineage>
</organism>
<dbReference type="RefSeq" id="WP_317151641.1">
    <property type="nucleotide sequence ID" value="NZ_CP076394.1"/>
</dbReference>
<protein>
    <submittedName>
        <fullName evidence="2">Putative ATP-grasp target RiPP</fullName>
    </submittedName>
</protein>
<sequence>MLPEPGKTAHAAPLLFRHATPRTSSADLPGHYDPARQLWVIETEAGLVPVIEMAASTVVETNTSTRVRQEGDDQDYSNMTELAAIALAETTITLVRMEADDQDASTDLRSFDALLDTSTLTKVRQESADDDLTSDETLGMPRRPLDMLAELATKTDVQQESDDQMSAGTLELETRSFNNQEGIDDDFPALLLELQTKTSADVEGDDDDFSMIH</sequence>
<name>A0A239I6D9_9SPHN</name>
<feature type="region of interest" description="Disordered" evidence="1">
    <location>
        <begin position="1"/>
        <end position="29"/>
    </location>
</feature>
<keyword evidence="3" id="KW-1185">Reference proteome</keyword>
<dbReference type="Proteomes" id="UP000198339">
    <property type="component" value="Unassembled WGS sequence"/>
</dbReference>
<accession>A0A239I6D9</accession>
<gene>
    <name evidence="2" type="ORF">SAMN06295955_10753</name>
</gene>
<evidence type="ECO:0000256" key="1">
    <source>
        <dbReference type="SAM" id="MobiDB-lite"/>
    </source>
</evidence>